<accession>A0A6G0VYV7</accession>
<comment type="caution">
    <text evidence="1">The sequence shown here is derived from an EMBL/GenBank/DDBJ whole genome shotgun (WGS) entry which is preliminary data.</text>
</comment>
<dbReference type="Proteomes" id="UP000478052">
    <property type="component" value="Unassembled WGS sequence"/>
</dbReference>
<proteinExistence type="predicted"/>
<protein>
    <submittedName>
        <fullName evidence="1">Uncharacterized protein</fullName>
    </submittedName>
</protein>
<dbReference type="EMBL" id="VUJU01010348">
    <property type="protein sequence ID" value="KAF0714667.1"/>
    <property type="molecule type" value="Genomic_DNA"/>
</dbReference>
<dbReference type="AlphaFoldDB" id="A0A6G0VYV7"/>
<gene>
    <name evidence="1" type="ORF">FWK35_00030684</name>
</gene>
<evidence type="ECO:0000313" key="1">
    <source>
        <dbReference type="EMBL" id="KAF0714667.1"/>
    </source>
</evidence>
<sequence length="112" mass="13491">MMHLRDAWVHRKAIIRYKQETHHRLISPIKTIIKARNPKTLKVVKQLAKAEEVEYKSDRDNNYRQNNNNFQRTNNKRNYNTIIISELFIRMDTSLETLKEYHIVSDIAKNII</sequence>
<reference evidence="1 2" key="1">
    <citation type="submission" date="2019-08" db="EMBL/GenBank/DDBJ databases">
        <title>Whole genome of Aphis craccivora.</title>
        <authorList>
            <person name="Voronova N.V."/>
            <person name="Shulinski R.S."/>
            <person name="Bandarenka Y.V."/>
            <person name="Zhorov D.G."/>
            <person name="Warner D."/>
        </authorList>
    </citation>
    <scope>NUCLEOTIDE SEQUENCE [LARGE SCALE GENOMIC DNA]</scope>
    <source>
        <strain evidence="1">180601</strain>
        <tissue evidence="1">Whole Body</tissue>
    </source>
</reference>
<name>A0A6G0VYV7_APHCR</name>
<organism evidence="1 2">
    <name type="scientific">Aphis craccivora</name>
    <name type="common">Cowpea aphid</name>
    <dbReference type="NCBI Taxonomy" id="307492"/>
    <lineage>
        <taxon>Eukaryota</taxon>
        <taxon>Metazoa</taxon>
        <taxon>Ecdysozoa</taxon>
        <taxon>Arthropoda</taxon>
        <taxon>Hexapoda</taxon>
        <taxon>Insecta</taxon>
        <taxon>Pterygota</taxon>
        <taxon>Neoptera</taxon>
        <taxon>Paraneoptera</taxon>
        <taxon>Hemiptera</taxon>
        <taxon>Sternorrhyncha</taxon>
        <taxon>Aphidomorpha</taxon>
        <taxon>Aphidoidea</taxon>
        <taxon>Aphididae</taxon>
        <taxon>Aphidini</taxon>
        <taxon>Aphis</taxon>
        <taxon>Aphis</taxon>
    </lineage>
</organism>
<keyword evidence="2" id="KW-1185">Reference proteome</keyword>
<evidence type="ECO:0000313" key="2">
    <source>
        <dbReference type="Proteomes" id="UP000478052"/>
    </source>
</evidence>